<accession>A0ACB9BDM3</accession>
<dbReference type="Proteomes" id="UP001055879">
    <property type="component" value="Linkage Group LG06"/>
</dbReference>
<reference evidence="2" key="1">
    <citation type="journal article" date="2022" name="Mol. Ecol. Resour.">
        <title>The genomes of chicory, endive, great burdock and yacon provide insights into Asteraceae palaeo-polyploidization history and plant inulin production.</title>
        <authorList>
            <person name="Fan W."/>
            <person name="Wang S."/>
            <person name="Wang H."/>
            <person name="Wang A."/>
            <person name="Jiang F."/>
            <person name="Liu H."/>
            <person name="Zhao H."/>
            <person name="Xu D."/>
            <person name="Zhang Y."/>
        </authorList>
    </citation>
    <scope>NUCLEOTIDE SEQUENCE [LARGE SCALE GENOMIC DNA]</scope>
    <source>
        <strain evidence="2">cv. Niubang</strain>
    </source>
</reference>
<proteinExistence type="predicted"/>
<name>A0ACB9BDM3_ARCLA</name>
<gene>
    <name evidence="1" type="ORF">L6452_21091</name>
</gene>
<evidence type="ECO:0000313" key="1">
    <source>
        <dbReference type="EMBL" id="KAI3720178.1"/>
    </source>
</evidence>
<comment type="caution">
    <text evidence="1">The sequence shown here is derived from an EMBL/GenBank/DDBJ whole genome shotgun (WGS) entry which is preliminary data.</text>
</comment>
<organism evidence="1 2">
    <name type="scientific">Arctium lappa</name>
    <name type="common">Greater burdock</name>
    <name type="synonym">Lappa major</name>
    <dbReference type="NCBI Taxonomy" id="4217"/>
    <lineage>
        <taxon>Eukaryota</taxon>
        <taxon>Viridiplantae</taxon>
        <taxon>Streptophyta</taxon>
        <taxon>Embryophyta</taxon>
        <taxon>Tracheophyta</taxon>
        <taxon>Spermatophyta</taxon>
        <taxon>Magnoliopsida</taxon>
        <taxon>eudicotyledons</taxon>
        <taxon>Gunneridae</taxon>
        <taxon>Pentapetalae</taxon>
        <taxon>asterids</taxon>
        <taxon>campanulids</taxon>
        <taxon>Asterales</taxon>
        <taxon>Asteraceae</taxon>
        <taxon>Carduoideae</taxon>
        <taxon>Cardueae</taxon>
        <taxon>Arctiinae</taxon>
        <taxon>Arctium</taxon>
    </lineage>
</organism>
<protein>
    <submittedName>
        <fullName evidence="1">Uncharacterized protein</fullName>
    </submittedName>
</protein>
<keyword evidence="2" id="KW-1185">Reference proteome</keyword>
<sequence length="215" mass="23180">MDPESLSRSTTPNVSPKHRNTALSPIRDEISTKSESNSRSSDAISSPASDSTQESIIGLTNSLTLDHACLFAGDASGELMNSGDLMSFRAHSSPMGGESDVDSLKVETPSNLDVPKCSLDEPQKVVRWKTQVEHHADEVSFQGHQWQPSPLPNLKSNELDNQAAGKPNPEASAPTSAAVPKKPDVKVPKLASKHGCSFRPRFACSRSWSCTCHCR</sequence>
<dbReference type="EMBL" id="CM042052">
    <property type="protein sequence ID" value="KAI3720178.1"/>
    <property type="molecule type" value="Genomic_DNA"/>
</dbReference>
<evidence type="ECO:0000313" key="2">
    <source>
        <dbReference type="Proteomes" id="UP001055879"/>
    </source>
</evidence>
<reference evidence="1 2" key="2">
    <citation type="journal article" date="2022" name="Mol. Ecol. Resour.">
        <title>The genomes of chicory, endive, great burdock and yacon provide insights into Asteraceae paleo-polyploidization history and plant inulin production.</title>
        <authorList>
            <person name="Fan W."/>
            <person name="Wang S."/>
            <person name="Wang H."/>
            <person name="Wang A."/>
            <person name="Jiang F."/>
            <person name="Liu H."/>
            <person name="Zhao H."/>
            <person name="Xu D."/>
            <person name="Zhang Y."/>
        </authorList>
    </citation>
    <scope>NUCLEOTIDE SEQUENCE [LARGE SCALE GENOMIC DNA]</scope>
    <source>
        <strain evidence="2">cv. Niubang</strain>
    </source>
</reference>